<organism evidence="1 2">
    <name type="scientific">Sistotremastrum suecicum HHB10207 ss-3</name>
    <dbReference type="NCBI Taxonomy" id="1314776"/>
    <lineage>
        <taxon>Eukaryota</taxon>
        <taxon>Fungi</taxon>
        <taxon>Dikarya</taxon>
        <taxon>Basidiomycota</taxon>
        <taxon>Agaricomycotina</taxon>
        <taxon>Agaricomycetes</taxon>
        <taxon>Sistotremastrales</taxon>
        <taxon>Sistotremastraceae</taxon>
        <taxon>Sistotremastrum</taxon>
    </lineage>
</organism>
<dbReference type="Proteomes" id="UP000076798">
    <property type="component" value="Unassembled WGS sequence"/>
</dbReference>
<dbReference type="InterPro" id="IPR041078">
    <property type="entry name" value="Plavaka"/>
</dbReference>
<feature type="non-terminal residue" evidence="1">
    <location>
        <position position="229"/>
    </location>
</feature>
<dbReference type="STRING" id="1314776.A0A166FVC4"/>
<name>A0A166FVC4_9AGAM</name>
<accession>A0A166FVC4</accession>
<reference evidence="1 2" key="1">
    <citation type="journal article" date="2016" name="Mol. Biol. Evol.">
        <title>Comparative Genomics of Early-Diverging Mushroom-Forming Fungi Provides Insights into the Origins of Lignocellulose Decay Capabilities.</title>
        <authorList>
            <person name="Nagy L.G."/>
            <person name="Riley R."/>
            <person name="Tritt A."/>
            <person name="Adam C."/>
            <person name="Daum C."/>
            <person name="Floudas D."/>
            <person name="Sun H."/>
            <person name="Yadav J.S."/>
            <person name="Pangilinan J."/>
            <person name="Larsson K.H."/>
            <person name="Matsuura K."/>
            <person name="Barry K."/>
            <person name="Labutti K."/>
            <person name="Kuo R."/>
            <person name="Ohm R.A."/>
            <person name="Bhattacharya S.S."/>
            <person name="Shirouzu T."/>
            <person name="Yoshinaga Y."/>
            <person name="Martin F.M."/>
            <person name="Grigoriev I.V."/>
            <person name="Hibbett D.S."/>
        </authorList>
    </citation>
    <scope>NUCLEOTIDE SEQUENCE [LARGE SCALE GENOMIC DNA]</scope>
    <source>
        <strain evidence="1 2">HHB10207 ss-3</strain>
    </source>
</reference>
<feature type="non-terminal residue" evidence="1">
    <location>
        <position position="1"/>
    </location>
</feature>
<dbReference type="Pfam" id="PF18759">
    <property type="entry name" value="Plavaka"/>
    <property type="match status" value="1"/>
</dbReference>
<gene>
    <name evidence="1" type="ORF">SISSUDRAFT_956687</name>
</gene>
<keyword evidence="2" id="KW-1185">Reference proteome</keyword>
<protein>
    <submittedName>
        <fullName evidence="1">Uncharacterized protein</fullName>
    </submittedName>
</protein>
<dbReference type="OrthoDB" id="3232941at2759"/>
<proteinExistence type="predicted"/>
<dbReference type="AlphaFoldDB" id="A0A166FVC4"/>
<evidence type="ECO:0000313" key="1">
    <source>
        <dbReference type="EMBL" id="KZT41034.1"/>
    </source>
</evidence>
<evidence type="ECO:0000313" key="2">
    <source>
        <dbReference type="Proteomes" id="UP000076798"/>
    </source>
</evidence>
<dbReference type="EMBL" id="KV428025">
    <property type="protein sequence ID" value="KZT41034.1"/>
    <property type="molecule type" value="Genomic_DNA"/>
</dbReference>
<sequence length="229" mass="26983">GMRHVQNPFWRDLPIFHVFKAFPPDLLHQLHKGVFHHHLVEWCTSVLGTKEVDARFQCIPRHSTLRNFPKGISRVSQWTGRECKEMEKVFTAVVAGVETEVVVCARALLDFIYYASFTQHSTESIALLESSLAVFHDNKDAFLKYKLKGGKSINFHFPKLHALLHYAEHIRRWGSLDGYNTETSERLHIDFAKIPYRRSNHRDYVPQQVKIMNRQEALYFWSNYVRWTK</sequence>